<protein>
    <submittedName>
        <fullName evidence="2">SDR family oxidoreductase</fullName>
    </submittedName>
</protein>
<reference evidence="3" key="1">
    <citation type="journal article" date="2019" name="Int. J. Syst. Evol. Microbiol.">
        <title>The Global Catalogue of Microorganisms (GCM) 10K type strain sequencing project: providing services to taxonomists for standard genome sequencing and annotation.</title>
        <authorList>
            <consortium name="The Broad Institute Genomics Platform"/>
            <consortium name="The Broad Institute Genome Sequencing Center for Infectious Disease"/>
            <person name="Wu L."/>
            <person name="Ma J."/>
        </authorList>
    </citation>
    <scope>NUCLEOTIDE SEQUENCE [LARGE SCALE GENOMIC DNA]</scope>
    <source>
        <strain evidence="3">JCM 19125</strain>
    </source>
</reference>
<evidence type="ECO:0000259" key="1">
    <source>
        <dbReference type="Pfam" id="PF01370"/>
    </source>
</evidence>
<dbReference type="RefSeq" id="WP_345580818.1">
    <property type="nucleotide sequence ID" value="NZ_BAABLV010000020.1"/>
</dbReference>
<sequence>MRLLLLGGTRFLGRVIASEALLRGDAVTCLARGNGPTPAGATLIRADRDDDTALSKVADEHWDAVVDLTSEPVHARRAARSLDADRWVFVSTGSVYASYDAPDQDESAPVHDPLEGDRMRDMADYGPAKVACEEIYRNRSPRHTIIRSALIGGEGDDSGRSGYYPWRFAHPTGPDVLVPDPTFPTALLDVRDLADWVLHCARHSVDGTFNAAGLTTSLAEVYELARDITGSPAVARVVDDVTLQRAGVSPWAGPRSLPLWVPDPEWRYAATLDSGRARAQGLRTRPLRDTLAAALAHEDTRTGPRRSGLTDDEEVELRRLLDEGAP</sequence>
<dbReference type="InterPro" id="IPR001509">
    <property type="entry name" value="Epimerase_deHydtase"/>
</dbReference>
<dbReference type="Pfam" id="PF01370">
    <property type="entry name" value="Epimerase"/>
    <property type="match status" value="1"/>
</dbReference>
<dbReference type="SUPFAM" id="SSF51735">
    <property type="entry name" value="NAD(P)-binding Rossmann-fold domains"/>
    <property type="match status" value="1"/>
</dbReference>
<evidence type="ECO:0000313" key="2">
    <source>
        <dbReference type="EMBL" id="GAA4896812.1"/>
    </source>
</evidence>
<comment type="caution">
    <text evidence="2">The sequence shown here is derived from an EMBL/GenBank/DDBJ whole genome shotgun (WGS) entry which is preliminary data.</text>
</comment>
<name>A0ABP9FA92_9ACTN</name>
<keyword evidence="3" id="KW-1185">Reference proteome</keyword>
<dbReference type="Proteomes" id="UP001501521">
    <property type="component" value="Unassembled WGS sequence"/>
</dbReference>
<dbReference type="EMBL" id="BAABLV010000020">
    <property type="protein sequence ID" value="GAA4896812.1"/>
    <property type="molecule type" value="Genomic_DNA"/>
</dbReference>
<accession>A0ABP9FA92</accession>
<feature type="domain" description="NAD-dependent epimerase/dehydratase" evidence="1">
    <location>
        <begin position="4"/>
        <end position="210"/>
    </location>
</feature>
<dbReference type="Gene3D" id="3.40.50.720">
    <property type="entry name" value="NAD(P)-binding Rossmann-like Domain"/>
    <property type="match status" value="1"/>
</dbReference>
<proteinExistence type="predicted"/>
<gene>
    <name evidence="2" type="ORF">GCM10025789_13320</name>
</gene>
<evidence type="ECO:0000313" key="3">
    <source>
        <dbReference type="Proteomes" id="UP001501521"/>
    </source>
</evidence>
<dbReference type="InterPro" id="IPR036291">
    <property type="entry name" value="NAD(P)-bd_dom_sf"/>
</dbReference>
<organism evidence="2 3">
    <name type="scientific">Tessaracoccus lubricantis</name>
    <dbReference type="NCBI Taxonomy" id="545543"/>
    <lineage>
        <taxon>Bacteria</taxon>
        <taxon>Bacillati</taxon>
        <taxon>Actinomycetota</taxon>
        <taxon>Actinomycetes</taxon>
        <taxon>Propionibacteriales</taxon>
        <taxon>Propionibacteriaceae</taxon>
        <taxon>Tessaracoccus</taxon>
    </lineage>
</organism>